<evidence type="ECO:0000256" key="7">
    <source>
        <dbReference type="SAM" id="Phobius"/>
    </source>
</evidence>
<reference evidence="8" key="1">
    <citation type="submission" date="2020-10" db="EMBL/GenBank/DDBJ databases">
        <authorList>
            <person name="Gilroy R."/>
        </authorList>
    </citation>
    <scope>NUCLEOTIDE SEQUENCE</scope>
    <source>
        <strain evidence="8">ChiSxjej2B14-6234</strain>
    </source>
</reference>
<comment type="subcellular location">
    <subcellularLocation>
        <location evidence="1">Cell membrane</location>
        <topology evidence="1">Multi-pass membrane protein</topology>
    </subcellularLocation>
</comment>
<feature type="transmembrane region" description="Helical" evidence="7">
    <location>
        <begin position="86"/>
        <end position="111"/>
    </location>
</feature>
<dbReference type="GO" id="GO:0005886">
    <property type="term" value="C:plasma membrane"/>
    <property type="evidence" value="ECO:0007669"/>
    <property type="project" value="UniProtKB-SubCell"/>
</dbReference>
<dbReference type="PANTHER" id="PTHR43663:SF1">
    <property type="entry name" value="CHROMATE TRANSPORTER"/>
    <property type="match status" value="1"/>
</dbReference>
<dbReference type="InterPro" id="IPR052518">
    <property type="entry name" value="CHR_Transporter"/>
</dbReference>
<dbReference type="Proteomes" id="UP000886887">
    <property type="component" value="Unassembled WGS sequence"/>
</dbReference>
<evidence type="ECO:0000256" key="6">
    <source>
        <dbReference type="ARBA" id="ARBA00023136"/>
    </source>
</evidence>
<feature type="transmembrane region" description="Helical" evidence="7">
    <location>
        <begin position="152"/>
        <end position="184"/>
    </location>
</feature>
<keyword evidence="5 7" id="KW-1133">Transmembrane helix</keyword>
<reference evidence="8" key="2">
    <citation type="journal article" date="2021" name="PeerJ">
        <title>Extensive microbial diversity within the chicken gut microbiome revealed by metagenomics and culture.</title>
        <authorList>
            <person name="Gilroy R."/>
            <person name="Ravi A."/>
            <person name="Getino M."/>
            <person name="Pursley I."/>
            <person name="Horton D.L."/>
            <person name="Alikhan N.F."/>
            <person name="Baker D."/>
            <person name="Gharbi K."/>
            <person name="Hall N."/>
            <person name="Watson M."/>
            <person name="Adriaenssens E.M."/>
            <person name="Foster-Nyarko E."/>
            <person name="Jarju S."/>
            <person name="Secka A."/>
            <person name="Antonio M."/>
            <person name="Oren A."/>
            <person name="Chaudhuri R.R."/>
            <person name="La Ragione R."/>
            <person name="Hildebrand F."/>
            <person name="Pallen M.J."/>
        </authorList>
    </citation>
    <scope>NUCLEOTIDE SEQUENCE</scope>
    <source>
        <strain evidence="8">ChiSxjej2B14-6234</strain>
    </source>
</reference>
<comment type="caution">
    <text evidence="8">The sequence shown here is derived from an EMBL/GenBank/DDBJ whole genome shotgun (WGS) entry which is preliminary data.</text>
</comment>
<evidence type="ECO:0000313" key="9">
    <source>
        <dbReference type="Proteomes" id="UP000886887"/>
    </source>
</evidence>
<dbReference type="Pfam" id="PF02417">
    <property type="entry name" value="Chromate_transp"/>
    <property type="match status" value="1"/>
</dbReference>
<organism evidence="8 9">
    <name type="scientific">Candidatus Onthenecus intestinigallinarum</name>
    <dbReference type="NCBI Taxonomy" id="2840875"/>
    <lineage>
        <taxon>Bacteria</taxon>
        <taxon>Bacillati</taxon>
        <taxon>Bacillota</taxon>
        <taxon>Clostridia</taxon>
        <taxon>Eubacteriales</taxon>
        <taxon>Candidatus Onthenecus</taxon>
    </lineage>
</organism>
<sequence>MSASPAPRAACSARKLATMFLVLLKIGALTFGGGWSVIAQMEQEFVKKRGYLSQEKLLDIITVGRSLPGIMIINIGVLFGHHVGGVLGGVLAAFAIAIPSIVTLCVVALFYGSVKDNAYVQKMLVGVRASVVPIVIGAALKLREGALVDKTAIVIAAIGFALCLSGRINNLLLVLAAGVAGLIIQGRRATR</sequence>
<evidence type="ECO:0000256" key="4">
    <source>
        <dbReference type="ARBA" id="ARBA00022692"/>
    </source>
</evidence>
<keyword evidence="3" id="KW-1003">Cell membrane</keyword>
<dbReference type="AlphaFoldDB" id="A0A9D1CPJ8"/>
<accession>A0A9D1CPJ8</accession>
<protein>
    <submittedName>
        <fullName evidence="8">Chromate transporter</fullName>
    </submittedName>
</protein>
<proteinExistence type="inferred from homology"/>
<dbReference type="InterPro" id="IPR003370">
    <property type="entry name" value="Chromate_transpt"/>
</dbReference>
<gene>
    <name evidence="8" type="ORF">IAB73_01715</name>
</gene>
<feature type="transmembrane region" description="Helical" evidence="7">
    <location>
        <begin position="60"/>
        <end position="80"/>
    </location>
</feature>
<feature type="transmembrane region" description="Helical" evidence="7">
    <location>
        <begin position="20"/>
        <end position="39"/>
    </location>
</feature>
<comment type="similarity">
    <text evidence="2">Belongs to the chromate ion transporter (CHR) (TC 2.A.51) family.</text>
</comment>
<keyword evidence="6 7" id="KW-0472">Membrane</keyword>
<keyword evidence="4 7" id="KW-0812">Transmembrane</keyword>
<name>A0A9D1CPJ8_9FIRM</name>
<dbReference type="EMBL" id="DVFJ01000006">
    <property type="protein sequence ID" value="HIQ70911.1"/>
    <property type="molecule type" value="Genomic_DNA"/>
</dbReference>
<evidence type="ECO:0000256" key="2">
    <source>
        <dbReference type="ARBA" id="ARBA00005262"/>
    </source>
</evidence>
<dbReference type="GO" id="GO:0015109">
    <property type="term" value="F:chromate transmembrane transporter activity"/>
    <property type="evidence" value="ECO:0007669"/>
    <property type="project" value="InterPro"/>
</dbReference>
<evidence type="ECO:0000256" key="3">
    <source>
        <dbReference type="ARBA" id="ARBA00022475"/>
    </source>
</evidence>
<evidence type="ECO:0000256" key="5">
    <source>
        <dbReference type="ARBA" id="ARBA00022989"/>
    </source>
</evidence>
<feature type="transmembrane region" description="Helical" evidence="7">
    <location>
        <begin position="123"/>
        <end position="140"/>
    </location>
</feature>
<evidence type="ECO:0000256" key="1">
    <source>
        <dbReference type="ARBA" id="ARBA00004651"/>
    </source>
</evidence>
<dbReference type="PANTHER" id="PTHR43663">
    <property type="entry name" value="CHROMATE TRANSPORT PROTEIN-RELATED"/>
    <property type="match status" value="1"/>
</dbReference>
<evidence type="ECO:0000313" key="8">
    <source>
        <dbReference type="EMBL" id="HIQ70911.1"/>
    </source>
</evidence>